<dbReference type="RefSeq" id="WP_191004469.1">
    <property type="nucleotide sequence ID" value="NZ_JACXAD010000006.1"/>
</dbReference>
<feature type="domain" description="CARDB" evidence="3">
    <location>
        <begin position="825"/>
        <end position="913"/>
    </location>
</feature>
<dbReference type="GO" id="GO:0008234">
    <property type="term" value="F:cysteine-type peptidase activity"/>
    <property type="evidence" value="ECO:0007669"/>
    <property type="project" value="InterPro"/>
</dbReference>
<dbReference type="Proteomes" id="UP000612233">
    <property type="component" value="Unassembled WGS sequence"/>
</dbReference>
<dbReference type="Gene3D" id="3.40.50.1460">
    <property type="match status" value="1"/>
</dbReference>
<name>A0A927GIN8_9BACT</name>
<dbReference type="Pfam" id="PF01364">
    <property type="entry name" value="Peptidase_C25"/>
    <property type="match status" value="1"/>
</dbReference>
<dbReference type="InterPro" id="IPR013783">
    <property type="entry name" value="Ig-like_fold"/>
</dbReference>
<sequence length="1732" mass="189754">MNWNFKQRNVFWGLWLLLLGVSTSAAVAQSGPVGNEWIVPGQPYYKVKILKDGLYKIDYQYLTQAGITGVAPSQLQIWRRGREIATYLGGNSTTLDPTTFLEFYALRNDGKLDVELYKQPQDQPHPYYNFYTDTASYFITWSTTGERPGRRMAQPNAAGGAVHPHRLTNQLFLKVGVYVDRPKDPYTYLPWVEPAEGYFEDKTRTTIGDTAVRNVVTTGPPPQVEVMMFGVTDAEHLAEVLVQTPAGADRSLGTIRWSGRSRGRKSFALLASDVDPNGKVVIKTRRYDSDGPRYSDEFYSCYVRIGGPQLSTWYPNRNSILFQNDSLLTGPATYEFDASSIPATVVGFDVQDFYNVQRVVSTVGSTGTNRRFVFPDANASATHNLLLANEARLPVPPVRAQRVYFRNIDPAVPNFIIITHPQLMQRDPATGMVNAPKLYAAYRASAAGGRYDTLVVTVSQLYDQFMYGDRSWLAMRHFGRWLAAATPGATNRYLLLIGKGIVPSERGTYYRAGGELGQNLVLCSSRAASDNMLTADWQANRFDAQLNTGRLTVLTPAQVLAYLAKVREYDALGDQPWRKNVLHLIGGTDPDEFVEYRGYMNQYKQSIEKPLFGGQVSTVERTTIGGTGSSVVVRTNIASYLNPGLGLISYFGHASPTAFSLEIGDVNDPGNGYNNTNGKYPVMMYRGCSAGALYTSDNTTFFEKWLFAPGKGAIGALGETGFAFAGYLNVSQDTLTRLLFNDPAWYGKPVTAVYNEMVRRLQRAPGGLFNNPDDGPAAEMLLSTTWHGDPTVSLYAPPKPDFQVSDAALAISPLAPATAVTAASPEFVLKIGVTNPGKVTTDSVEIRVTRTIPGQPNTVSTKHFAQGPQGSATYDFRLTNPAGINVFGTNTFRVELDYRNKVDESNETNNTASTSFTFLRGGVTVLNPVEFAIVGTNQPQLVAQTNDPTGQARLYEFEVDTTAAFNSGQRRQSGPITATIAPRWRPTLPAFGPDSVVWYWRVRFQSPAPDEDPNWVVSSFRVIPGRTAGGWSQSHYTQFRRNQRQGVEVAAPTGQWSFSTENKPLLLRTAGGGLPGAPPSFEGGVGFGVTTNVQAPPTVANCGVRAPNMLVAVYDQRTLETKTGLPGAAVCSQPPQEFYIFGSNPANAADTTNTLNNNAARQAQLATFLATVPDGDYVAIVSMNRLRWPSLTTVKTALSTLLGSQLVNQLRNGDPFLLVAQKRASGGRLLHEAGPDLASPTIPRYNQTITLKDTLRTPSSRGVITSARIGPASSWENLHHWIQREPGATSNYTLKVIGIDTLNQSTVLPITITAASPQQGGYSLSSISAAQYPYLQLELTMEDRARRVAPQLKEWFITYQGVPEGVVLKDQAPSSAYEAATLTAQASDARTLTIPVVFENVTPYDFGTPLRARIELRDAQGVVRASGVVNAPGQLRGDSRMTIPVTLAVGNNFGTNFTTKVTINPRPRALPEVNLFNNELNLGPFPIIDKNVPPTLDVAFDGRHILNGELVSSTPVINIQLKDEDRITPITDRSAFTVTLLKPGQTGLPTLVDLNGSDVNFNVEVNNGSVAKLEYRPGQRAPLPDGVYTLRVQGRDPRQASAGAQEFQVKFEVVNASTISNLYPYPNPVTNKARFVFTLTGQQLPRNMKIQILTLTGRVVREIFMSELGPLHIGNNITDFAWDGTDSYGDRLANGTYLYRVSLDDAEGQFSRRDTAGDQAFKKDWGKLVLMR</sequence>
<evidence type="ECO:0000256" key="1">
    <source>
        <dbReference type="SAM" id="SignalP"/>
    </source>
</evidence>
<dbReference type="Gene3D" id="2.60.40.4070">
    <property type="match status" value="1"/>
</dbReference>
<comment type="caution">
    <text evidence="4">The sequence shown here is derived from an EMBL/GenBank/DDBJ whole genome shotgun (WGS) entry which is preliminary data.</text>
</comment>
<evidence type="ECO:0000313" key="5">
    <source>
        <dbReference type="Proteomes" id="UP000612233"/>
    </source>
</evidence>
<reference evidence="4" key="1">
    <citation type="submission" date="2020-09" db="EMBL/GenBank/DDBJ databases">
        <authorList>
            <person name="Kim M.K."/>
        </authorList>
    </citation>
    <scope>NUCLEOTIDE SEQUENCE</scope>
    <source>
        <strain evidence="4">BT664</strain>
    </source>
</reference>
<dbReference type="InterPro" id="IPR011635">
    <property type="entry name" value="CARDB"/>
</dbReference>
<dbReference type="SUPFAM" id="SSF52129">
    <property type="entry name" value="Caspase-like"/>
    <property type="match status" value="1"/>
</dbReference>
<feature type="signal peptide" evidence="1">
    <location>
        <begin position="1"/>
        <end position="28"/>
    </location>
</feature>
<keyword evidence="5" id="KW-1185">Reference proteome</keyword>
<dbReference type="InterPro" id="IPR001769">
    <property type="entry name" value="Gingipain"/>
</dbReference>
<dbReference type="Pfam" id="PF07705">
    <property type="entry name" value="CARDB"/>
    <property type="match status" value="1"/>
</dbReference>
<protein>
    <recommendedName>
        <fullName evidence="6">Gingipain domain-containing protein</fullName>
    </recommendedName>
</protein>
<evidence type="ECO:0000313" key="4">
    <source>
        <dbReference type="EMBL" id="MBD2767648.1"/>
    </source>
</evidence>
<keyword evidence="1" id="KW-0732">Signal</keyword>
<evidence type="ECO:0000259" key="3">
    <source>
        <dbReference type="Pfam" id="PF07705"/>
    </source>
</evidence>
<evidence type="ECO:0008006" key="6">
    <source>
        <dbReference type="Google" id="ProtNLM"/>
    </source>
</evidence>
<feature type="chain" id="PRO_5036997272" description="Gingipain domain-containing protein" evidence="1">
    <location>
        <begin position="29"/>
        <end position="1732"/>
    </location>
</feature>
<dbReference type="EMBL" id="JACXAD010000006">
    <property type="protein sequence ID" value="MBD2767648.1"/>
    <property type="molecule type" value="Genomic_DNA"/>
</dbReference>
<accession>A0A927GIN8</accession>
<gene>
    <name evidence="4" type="ORF">IC235_07060</name>
</gene>
<proteinExistence type="predicted"/>
<feature type="domain" description="Gingipain" evidence="2">
    <location>
        <begin position="415"/>
        <end position="794"/>
    </location>
</feature>
<dbReference type="Gene3D" id="2.60.40.10">
    <property type="entry name" value="Immunoglobulins"/>
    <property type="match status" value="1"/>
</dbReference>
<dbReference type="GO" id="GO:0006508">
    <property type="term" value="P:proteolysis"/>
    <property type="evidence" value="ECO:0007669"/>
    <property type="project" value="InterPro"/>
</dbReference>
<dbReference type="InterPro" id="IPR029030">
    <property type="entry name" value="Caspase-like_dom_sf"/>
</dbReference>
<evidence type="ECO:0000259" key="2">
    <source>
        <dbReference type="Pfam" id="PF01364"/>
    </source>
</evidence>
<organism evidence="4 5">
    <name type="scientific">Hymenobacter montanus</name>
    <dbReference type="NCBI Taxonomy" id="2771359"/>
    <lineage>
        <taxon>Bacteria</taxon>
        <taxon>Pseudomonadati</taxon>
        <taxon>Bacteroidota</taxon>
        <taxon>Cytophagia</taxon>
        <taxon>Cytophagales</taxon>
        <taxon>Hymenobacteraceae</taxon>
        <taxon>Hymenobacter</taxon>
    </lineage>
</organism>